<reference evidence="1" key="1">
    <citation type="submission" date="2024-06" db="EMBL/GenBank/DDBJ databases">
        <title>The genome sequences of Kitasatospora sp. strain HUAS MG31.</title>
        <authorList>
            <person name="Mo P."/>
        </authorList>
    </citation>
    <scope>NUCLEOTIDE SEQUENCE</scope>
    <source>
        <strain evidence="1">HUAS MG31</strain>
    </source>
</reference>
<accession>A0AAU8JR16</accession>
<dbReference type="InterPro" id="IPR021246">
    <property type="entry name" value="DUF2797"/>
</dbReference>
<dbReference type="EMBL" id="CP159872">
    <property type="protein sequence ID" value="XCM78732.1"/>
    <property type="molecule type" value="Genomic_DNA"/>
</dbReference>
<dbReference type="AlphaFoldDB" id="A0AAU8JR16"/>
<dbReference type="KEGG" id="kcm:ABWK59_07185"/>
<gene>
    <name evidence="1" type="ORF">ABWK59_07185</name>
</gene>
<evidence type="ECO:0000313" key="1">
    <source>
        <dbReference type="EMBL" id="XCM78732.1"/>
    </source>
</evidence>
<sequence length="305" mass="32797">MGNWTATGVRWRDGVARLTASDGRREHERAVEPGLRVAWRLSGPRGCGGVWAGGRHRRCPYGAVVAPDSKTVQCEACQSADRGLALARDQILDDGRTYRLYLAWFGDGLLKVGLTAEERGTVRLQEQAALVYTFVGRGRLPAVRRAELTVARAGLARERVPSAAKSGAWWALPAAEHRAARLAALRAEVLALLAEHDVELLRDGPLVDQVALFGLAQGAPEAYREVTALAPDAVLGGTLRAAVGGHLFLDQAPAGSTEQEETPLLLDTRLLTGWGLTAVPAQPCAGVVVKPRLRPREEAEQESLF</sequence>
<name>A0AAU8JR16_9ACTN</name>
<dbReference type="RefSeq" id="WP_354638862.1">
    <property type="nucleotide sequence ID" value="NZ_CP159872.1"/>
</dbReference>
<proteinExistence type="predicted"/>
<protein>
    <submittedName>
        <fullName evidence="1">DUF2797 domain-containing protein</fullName>
    </submittedName>
</protein>
<organism evidence="1">
    <name type="scientific">Kitasatospora camelliae</name>
    <dbReference type="NCBI Taxonomy" id="3156397"/>
    <lineage>
        <taxon>Bacteria</taxon>
        <taxon>Bacillati</taxon>
        <taxon>Actinomycetota</taxon>
        <taxon>Actinomycetes</taxon>
        <taxon>Kitasatosporales</taxon>
        <taxon>Streptomycetaceae</taxon>
        <taxon>Kitasatospora</taxon>
    </lineage>
</organism>
<dbReference type="Pfam" id="PF10977">
    <property type="entry name" value="DUF2797"/>
    <property type="match status" value="1"/>
</dbReference>